<evidence type="ECO:0000313" key="7">
    <source>
        <dbReference type="Proteomes" id="UP000013520"/>
    </source>
</evidence>
<dbReference type="InterPro" id="IPR052753">
    <property type="entry name" value="Rbr2/Nigerythrin"/>
</dbReference>
<dbReference type="InterPro" id="IPR048574">
    <property type="entry name" value="RUBY_RBDX"/>
</dbReference>
<dbReference type="InterPro" id="IPR012347">
    <property type="entry name" value="Ferritin-like"/>
</dbReference>
<dbReference type="InterPro" id="IPR009078">
    <property type="entry name" value="Ferritin-like_SF"/>
</dbReference>
<dbReference type="InterPro" id="IPR009040">
    <property type="entry name" value="Ferritin-like_diiron"/>
</dbReference>
<evidence type="ECO:0000256" key="2">
    <source>
        <dbReference type="ARBA" id="ARBA00022448"/>
    </source>
</evidence>
<dbReference type="RefSeq" id="WP_006524683.1">
    <property type="nucleotide sequence ID" value="NC_021184.1"/>
</dbReference>
<dbReference type="Gene3D" id="2.20.28.10">
    <property type="match status" value="1"/>
</dbReference>
<sequence length="167" mass="18539">MTTKTNDNLMASFAGESQANRKYLAYAKKAEKEGKDKIARLFHVIAEAETIHALKHLETAGKVGSTLDNLKAAIEGETYEFSTMYPEFIEDAKQEGQAAATKSFNLANEAEKVHAQLYQKAFKELEENGDMQVDSFHLCPVCGYVAENHPPERCPICNAPAKSFKAY</sequence>
<dbReference type="SUPFAM" id="SSF47240">
    <property type="entry name" value="Ferritin-like"/>
    <property type="match status" value="1"/>
</dbReference>
<accession>R4KJE6</accession>
<keyword evidence="3" id="KW-0249">Electron transport</keyword>
<keyword evidence="2" id="KW-0813">Transport</keyword>
<dbReference type="Proteomes" id="UP000013520">
    <property type="component" value="Chromosome"/>
</dbReference>
<dbReference type="Gene3D" id="1.20.1260.10">
    <property type="match status" value="1"/>
</dbReference>
<name>R4KJE6_9FIRM</name>
<proteinExistence type="predicted"/>
<dbReference type="EMBL" id="CP003273">
    <property type="protein sequence ID" value="AGL01742.1"/>
    <property type="molecule type" value="Genomic_DNA"/>
</dbReference>
<dbReference type="GO" id="GO:0016491">
    <property type="term" value="F:oxidoreductase activity"/>
    <property type="evidence" value="ECO:0007669"/>
    <property type="project" value="InterPro"/>
</dbReference>
<dbReference type="KEGG" id="dgi:Desgi_2323"/>
<dbReference type="STRING" id="767817.Desgi_2323"/>
<gene>
    <name evidence="6" type="ORF">Desgi_2323</name>
</gene>
<comment type="cofactor">
    <cofactor evidence="1">
        <name>Fe(3+)</name>
        <dbReference type="ChEBI" id="CHEBI:29034"/>
    </cofactor>
</comment>
<dbReference type="HOGENOM" id="CLU_095256_1_0_9"/>
<dbReference type="PANTHER" id="PTHR33746">
    <property type="entry name" value="RUBRERYTHRIN"/>
    <property type="match status" value="1"/>
</dbReference>
<dbReference type="InterPro" id="IPR024934">
    <property type="entry name" value="Rubredoxin-like_dom"/>
</dbReference>
<evidence type="ECO:0000256" key="3">
    <source>
        <dbReference type="ARBA" id="ARBA00022982"/>
    </source>
</evidence>
<dbReference type="Pfam" id="PF02915">
    <property type="entry name" value="Rubrerythrin"/>
    <property type="match status" value="1"/>
</dbReference>
<dbReference type="InterPro" id="IPR003251">
    <property type="entry name" value="Rr_diiron-bd_dom"/>
</dbReference>
<dbReference type="SUPFAM" id="SSF57802">
    <property type="entry name" value="Rubredoxin-like"/>
    <property type="match status" value="1"/>
</dbReference>
<dbReference type="PROSITE" id="PS50903">
    <property type="entry name" value="RUBREDOXIN_LIKE"/>
    <property type="match status" value="1"/>
</dbReference>
<dbReference type="AlphaFoldDB" id="R4KJE6"/>
<dbReference type="CDD" id="cd01041">
    <property type="entry name" value="Rubrerythrin"/>
    <property type="match status" value="1"/>
</dbReference>
<dbReference type="Pfam" id="PF21349">
    <property type="entry name" value="RUBY_RBDX"/>
    <property type="match status" value="1"/>
</dbReference>
<evidence type="ECO:0000259" key="5">
    <source>
        <dbReference type="PROSITE" id="PS50905"/>
    </source>
</evidence>
<keyword evidence="7" id="KW-1185">Reference proteome</keyword>
<dbReference type="PROSITE" id="PS50905">
    <property type="entry name" value="FERRITIN_LIKE"/>
    <property type="match status" value="1"/>
</dbReference>
<evidence type="ECO:0000256" key="1">
    <source>
        <dbReference type="ARBA" id="ARBA00001965"/>
    </source>
</evidence>
<dbReference type="PANTHER" id="PTHR33746:SF4">
    <property type="entry name" value="RUBRERYTHRIN"/>
    <property type="match status" value="1"/>
</dbReference>
<organism evidence="6 7">
    <name type="scientific">Desulfoscipio gibsoniae DSM 7213</name>
    <dbReference type="NCBI Taxonomy" id="767817"/>
    <lineage>
        <taxon>Bacteria</taxon>
        <taxon>Bacillati</taxon>
        <taxon>Bacillota</taxon>
        <taxon>Clostridia</taxon>
        <taxon>Eubacteriales</taxon>
        <taxon>Desulfallaceae</taxon>
        <taxon>Desulfoscipio</taxon>
    </lineage>
</organism>
<dbReference type="GO" id="GO:0005506">
    <property type="term" value="F:iron ion binding"/>
    <property type="evidence" value="ECO:0007669"/>
    <property type="project" value="InterPro"/>
</dbReference>
<protein>
    <submittedName>
        <fullName evidence="6">Rubrerythrin</fullName>
    </submittedName>
</protein>
<dbReference type="eggNOG" id="COG1592">
    <property type="taxonomic scope" value="Bacteria"/>
</dbReference>
<feature type="domain" description="Rubredoxin-like" evidence="4">
    <location>
        <begin position="134"/>
        <end position="167"/>
    </location>
</feature>
<evidence type="ECO:0000259" key="4">
    <source>
        <dbReference type="PROSITE" id="PS50903"/>
    </source>
</evidence>
<evidence type="ECO:0000313" key="6">
    <source>
        <dbReference type="EMBL" id="AGL01742.1"/>
    </source>
</evidence>
<reference evidence="6 7" key="1">
    <citation type="submission" date="2012-01" db="EMBL/GenBank/DDBJ databases">
        <title>Complete sequence of Desulfotomaculum gibsoniae DSM 7213.</title>
        <authorList>
            <consortium name="US DOE Joint Genome Institute"/>
            <person name="Lucas S."/>
            <person name="Han J."/>
            <person name="Lapidus A."/>
            <person name="Cheng J.-F."/>
            <person name="Goodwin L."/>
            <person name="Pitluck S."/>
            <person name="Peters L."/>
            <person name="Ovchinnikova G."/>
            <person name="Teshima H."/>
            <person name="Detter J.C."/>
            <person name="Han C."/>
            <person name="Tapia R."/>
            <person name="Land M."/>
            <person name="Hauser L."/>
            <person name="Kyrpides N."/>
            <person name="Ivanova N."/>
            <person name="Pagani I."/>
            <person name="Parshina S."/>
            <person name="Plugge C."/>
            <person name="Muyzer G."/>
            <person name="Kuever J."/>
            <person name="Ivanova A."/>
            <person name="Nazina T."/>
            <person name="Klenk H.-P."/>
            <person name="Brambilla E."/>
            <person name="Spring S."/>
            <person name="Stams A.F."/>
            <person name="Woyke T."/>
        </authorList>
    </citation>
    <scope>NUCLEOTIDE SEQUENCE [LARGE SCALE GENOMIC DNA]</scope>
    <source>
        <strain evidence="6 7">DSM 7213</strain>
    </source>
</reference>
<feature type="domain" description="Ferritin-like diiron" evidence="5">
    <location>
        <begin position="1"/>
        <end position="129"/>
    </location>
</feature>